<sequence length="255" mass="30046">MGRIHYKLKKRFYRLKAFRRKGFGVHSPFTFHLIVNVIEAKLSYYAFGQLFPYRKIIVNALKSKIEVGNIDKDLVKKYKEEIQIIKSSEAHDRLLFRLMNFARPKKSAYFGDGVGLSIAYMAKLDSRNEVSCLGQGDVFRDYSDDIFQNYMGIKNYKSVDYSSILEGKPEFDFLVFSENTSEEILSDFVFNSERILAKNGMIVIQHPHRNDSIHRFWNQMKKAERISVSLDLFHMGILILREGMQKQDYVRKYRF</sequence>
<evidence type="ECO:0000313" key="1">
    <source>
        <dbReference type="EMBL" id="BAX79201.1"/>
    </source>
</evidence>
<dbReference type="Proteomes" id="UP000218267">
    <property type="component" value="Chromosome"/>
</dbReference>
<dbReference type="RefSeq" id="WP_096428126.1">
    <property type="nucleotide sequence ID" value="NZ_AP018042.1"/>
</dbReference>
<proteinExistence type="predicted"/>
<keyword evidence="2" id="KW-1185">Reference proteome</keyword>
<dbReference type="EMBL" id="AP018042">
    <property type="protein sequence ID" value="BAX79201.1"/>
    <property type="molecule type" value="Genomic_DNA"/>
</dbReference>
<dbReference type="InterPro" id="IPR029063">
    <property type="entry name" value="SAM-dependent_MTases_sf"/>
</dbReference>
<dbReference type="Gene3D" id="3.40.50.150">
    <property type="entry name" value="Vaccinia Virus protein VP39"/>
    <property type="match status" value="1"/>
</dbReference>
<evidence type="ECO:0000313" key="2">
    <source>
        <dbReference type="Proteomes" id="UP000218267"/>
    </source>
</evidence>
<reference evidence="2" key="2">
    <citation type="journal article" date="2020" name="Antonie Van Leeuwenhoek">
        <title>Labilibaculum antarcticum sp. nov., a novel facultative anaerobic, psychrotorelant bacterium isolated from marine sediment of Antarctica.</title>
        <authorList>
            <person name="Watanabe M."/>
            <person name="Kojima H."/>
            <person name="Fukui M."/>
        </authorList>
    </citation>
    <scope>NUCLEOTIDE SEQUENCE [LARGE SCALE GENOMIC DNA]</scope>
    <source>
        <strain evidence="2">SPP2</strain>
    </source>
</reference>
<dbReference type="KEGG" id="mbas:ALGA_0812"/>
<dbReference type="AlphaFoldDB" id="A0A1Y1CIU1"/>
<accession>A0A1Y1CIU1</accession>
<evidence type="ECO:0008006" key="3">
    <source>
        <dbReference type="Google" id="ProtNLM"/>
    </source>
</evidence>
<dbReference type="OrthoDB" id="5464618at2"/>
<name>A0A1Y1CIU1_9BACT</name>
<protein>
    <recommendedName>
        <fullName evidence="3">Methyltransferase</fullName>
    </recommendedName>
</protein>
<reference evidence="1 2" key="1">
    <citation type="journal article" date="2018" name="Mar. Genomics">
        <title>Complete genome sequence of Marinifilaceae bacterium strain SPP2, isolated from the Antarctic marine sediment.</title>
        <authorList>
            <person name="Watanabe M."/>
            <person name="Kojima H."/>
            <person name="Fukui M."/>
        </authorList>
    </citation>
    <scope>NUCLEOTIDE SEQUENCE [LARGE SCALE GENOMIC DNA]</scope>
    <source>
        <strain evidence="1 2">SPP2</strain>
    </source>
</reference>
<organism evidence="1 2">
    <name type="scientific">Labilibaculum antarcticum</name>
    <dbReference type="NCBI Taxonomy" id="1717717"/>
    <lineage>
        <taxon>Bacteria</taxon>
        <taxon>Pseudomonadati</taxon>
        <taxon>Bacteroidota</taxon>
        <taxon>Bacteroidia</taxon>
        <taxon>Marinilabiliales</taxon>
        <taxon>Marinifilaceae</taxon>
        <taxon>Labilibaculum</taxon>
    </lineage>
</organism>
<gene>
    <name evidence="1" type="ORF">ALGA_0812</name>
</gene>